<organism evidence="1">
    <name type="scientific">Siphoviridae sp. ctkTc5</name>
    <dbReference type="NCBI Taxonomy" id="2827922"/>
    <lineage>
        <taxon>Viruses</taxon>
        <taxon>Duplodnaviria</taxon>
        <taxon>Heunggongvirae</taxon>
        <taxon>Uroviricota</taxon>
        <taxon>Caudoviricetes</taxon>
    </lineage>
</organism>
<accession>A0A8S5SJY6</accession>
<protein>
    <submittedName>
        <fullName evidence="1">Head Tail Connector Protein</fullName>
    </submittedName>
</protein>
<name>A0A8S5SJY6_9CAUD</name>
<proteinExistence type="predicted"/>
<dbReference type="EMBL" id="BK032615">
    <property type="protein sequence ID" value="DAF51372.1"/>
    <property type="molecule type" value="Genomic_DNA"/>
</dbReference>
<reference evidence="1" key="1">
    <citation type="journal article" date="2021" name="Proc. Natl. Acad. Sci. U.S.A.">
        <title>A Catalog of Tens of Thousands of Viruses from Human Metagenomes Reveals Hidden Associations with Chronic Diseases.</title>
        <authorList>
            <person name="Tisza M.J."/>
            <person name="Buck C.B."/>
        </authorList>
    </citation>
    <scope>NUCLEOTIDE SEQUENCE</scope>
    <source>
        <strain evidence="1">CtkTc5</strain>
    </source>
</reference>
<evidence type="ECO:0000313" key="1">
    <source>
        <dbReference type="EMBL" id="DAF51372.1"/>
    </source>
</evidence>
<sequence length="133" mass="14992">MVTIAYLTQDEFKDFGFDEVEGFEKLLTRAEIAINLFLNNFYSFVDFEKEIEHRKQAVKLATAFQVAYLDASGITTADDKQSVSTVVLGRTHITYKNSSNQSLESARYNLSLDALNTLKSAGFGFRGVGYDRH</sequence>